<comment type="function">
    <text evidence="7">Regulates arginine biosynthesis genes.</text>
</comment>
<evidence type="ECO:0000256" key="3">
    <source>
        <dbReference type="ARBA" id="ARBA00022490"/>
    </source>
</evidence>
<dbReference type="Pfam" id="PF01316">
    <property type="entry name" value="Arg_repressor"/>
    <property type="match status" value="1"/>
</dbReference>
<dbReference type="EMBL" id="JAGMVS010000065">
    <property type="protein sequence ID" value="MCM2437570.1"/>
    <property type="molecule type" value="Genomic_DNA"/>
</dbReference>
<dbReference type="InterPro" id="IPR001669">
    <property type="entry name" value="Arg_repress"/>
</dbReference>
<evidence type="ECO:0000256" key="6">
    <source>
        <dbReference type="ARBA" id="ARBA00023163"/>
    </source>
</evidence>
<dbReference type="PANTHER" id="PTHR34471">
    <property type="entry name" value="ARGININE REPRESSOR"/>
    <property type="match status" value="1"/>
</dbReference>
<dbReference type="Pfam" id="PF02863">
    <property type="entry name" value="Arg_repressor_C"/>
    <property type="match status" value="1"/>
</dbReference>
<dbReference type="PANTHER" id="PTHR34471:SF1">
    <property type="entry name" value="ARGININE REPRESSOR"/>
    <property type="match status" value="1"/>
</dbReference>
<sequence length="156" mass="17399">MNKQQRLAVLKNILETQNISSQKDIVAAFAKEGIIVKQSSISRDLANLNYVKTTSINGKTQYQKLIVNNNKDVSRLYEMLNEVMISITQVQFMNIIKTLPANGNLLAALIDEAELPSVVGTLAGHDTIYMTSPSEDVAKLVHDEFINYLNTDNLML</sequence>
<evidence type="ECO:0000256" key="1">
    <source>
        <dbReference type="ARBA" id="ARBA00004496"/>
    </source>
</evidence>
<keyword evidence="7" id="KW-0678">Repressor</keyword>
<dbReference type="SUPFAM" id="SSF55252">
    <property type="entry name" value="C-terminal domain of arginine repressor"/>
    <property type="match status" value="1"/>
</dbReference>
<evidence type="ECO:0000259" key="8">
    <source>
        <dbReference type="Pfam" id="PF01316"/>
    </source>
</evidence>
<organism evidence="10 11">
    <name type="scientific">Periweissella beninensis</name>
    <dbReference type="NCBI Taxonomy" id="504936"/>
    <lineage>
        <taxon>Bacteria</taxon>
        <taxon>Bacillati</taxon>
        <taxon>Bacillota</taxon>
        <taxon>Bacilli</taxon>
        <taxon>Lactobacillales</taxon>
        <taxon>Lactobacillaceae</taxon>
        <taxon>Periweissella</taxon>
    </lineage>
</organism>
<keyword evidence="4 7" id="KW-0805">Transcription regulation</keyword>
<comment type="subcellular location">
    <subcellularLocation>
        <location evidence="1 7">Cytoplasm</location>
    </subcellularLocation>
</comment>
<dbReference type="InterPro" id="IPR020900">
    <property type="entry name" value="Arg_repress_DNA-bd"/>
</dbReference>
<dbReference type="HAMAP" id="MF_00173">
    <property type="entry name" value="Arg_repressor"/>
    <property type="match status" value="1"/>
</dbReference>
<keyword evidence="5 7" id="KW-0238">DNA-binding</keyword>
<proteinExistence type="inferred from homology"/>
<dbReference type="InterPro" id="IPR036390">
    <property type="entry name" value="WH_DNA-bd_sf"/>
</dbReference>
<evidence type="ECO:0000256" key="2">
    <source>
        <dbReference type="ARBA" id="ARBA00008316"/>
    </source>
</evidence>
<reference evidence="10" key="1">
    <citation type="submission" date="2021-04" db="EMBL/GenBank/DDBJ databases">
        <title>Taxonomic assessment of Weissella genus.</title>
        <authorList>
            <person name="Fanelli F."/>
            <person name="Chieffi D."/>
            <person name="Dell'Aquila A."/>
            <person name="Gyu-Sung C."/>
            <person name="Franz C.M.A.P."/>
            <person name="Fusco V."/>
        </authorList>
    </citation>
    <scope>NUCLEOTIDE SEQUENCE</scope>
    <source>
        <strain evidence="10">LMG 25373</strain>
    </source>
</reference>
<evidence type="ECO:0000256" key="5">
    <source>
        <dbReference type="ARBA" id="ARBA00023125"/>
    </source>
</evidence>
<dbReference type="Gene3D" id="1.10.10.10">
    <property type="entry name" value="Winged helix-like DNA-binding domain superfamily/Winged helix DNA-binding domain"/>
    <property type="match status" value="1"/>
</dbReference>
<dbReference type="PRINTS" id="PR01467">
    <property type="entry name" value="ARGREPRESSOR"/>
</dbReference>
<evidence type="ECO:0000256" key="7">
    <source>
        <dbReference type="HAMAP-Rule" id="MF_00173"/>
    </source>
</evidence>
<evidence type="ECO:0000256" key="4">
    <source>
        <dbReference type="ARBA" id="ARBA00023015"/>
    </source>
</evidence>
<dbReference type="InterPro" id="IPR036251">
    <property type="entry name" value="Arg_repress_C_sf"/>
</dbReference>
<feature type="domain" description="Arginine repressor DNA-binding" evidence="8">
    <location>
        <begin position="1"/>
        <end position="62"/>
    </location>
</feature>
<gene>
    <name evidence="7" type="primary">argR</name>
    <name evidence="10" type="ORF">KAK10_06570</name>
</gene>
<keyword evidence="11" id="KW-1185">Reference proteome</keyword>
<dbReference type="Gene3D" id="3.30.1360.40">
    <property type="match status" value="1"/>
</dbReference>
<feature type="domain" description="Arginine repressor C-terminal" evidence="9">
    <location>
        <begin position="80"/>
        <end position="145"/>
    </location>
</feature>
<keyword evidence="6 7" id="KW-0804">Transcription</keyword>
<keyword evidence="7" id="KW-0028">Amino-acid biosynthesis</keyword>
<dbReference type="Proteomes" id="UP001057481">
    <property type="component" value="Unassembled WGS sequence"/>
</dbReference>
<evidence type="ECO:0000313" key="11">
    <source>
        <dbReference type="Proteomes" id="UP001057481"/>
    </source>
</evidence>
<evidence type="ECO:0000313" key="10">
    <source>
        <dbReference type="EMBL" id="MCM2437570.1"/>
    </source>
</evidence>
<dbReference type="SUPFAM" id="SSF46785">
    <property type="entry name" value="Winged helix' DNA-binding domain"/>
    <property type="match status" value="1"/>
</dbReference>
<dbReference type="InterPro" id="IPR036388">
    <property type="entry name" value="WH-like_DNA-bd_sf"/>
</dbReference>
<dbReference type="RefSeq" id="WP_205143638.1">
    <property type="nucleotide sequence ID" value="NZ_JAFBDN010000008.1"/>
</dbReference>
<name>A0ABT0VIV3_9LACO</name>
<protein>
    <recommendedName>
        <fullName evidence="7">Arginine repressor</fullName>
    </recommendedName>
</protein>
<keyword evidence="7" id="KW-0055">Arginine biosynthesis</keyword>
<keyword evidence="3 7" id="KW-0963">Cytoplasm</keyword>
<comment type="caution">
    <text evidence="10">The sequence shown here is derived from an EMBL/GenBank/DDBJ whole genome shotgun (WGS) entry which is preliminary data.</text>
</comment>
<comment type="pathway">
    <text evidence="7">Amino-acid biosynthesis; L-arginine biosynthesis [regulation].</text>
</comment>
<evidence type="ECO:0000259" key="9">
    <source>
        <dbReference type="Pfam" id="PF02863"/>
    </source>
</evidence>
<comment type="similarity">
    <text evidence="2 7">Belongs to the ArgR family.</text>
</comment>
<accession>A0ABT0VIV3</accession>
<dbReference type="InterPro" id="IPR020899">
    <property type="entry name" value="Arg_repress_C"/>
</dbReference>